<feature type="transmembrane region" description="Helical" evidence="1">
    <location>
        <begin position="69"/>
        <end position="88"/>
    </location>
</feature>
<reference evidence="3" key="1">
    <citation type="submission" date="2022-04" db="UniProtKB">
        <authorList>
            <consortium name="RefSeq"/>
        </authorList>
    </citation>
    <scope>IDENTIFICATION</scope>
    <source>
        <strain evidence="3 4">J_2021</strain>
        <tissue evidence="3 4">Erythrocytes</tissue>
    </source>
</reference>
<dbReference type="Proteomes" id="UP000186698">
    <property type="component" value="Chromosome 4S"/>
</dbReference>
<dbReference type="InterPro" id="IPR028165">
    <property type="entry name" value="TMEM125"/>
</dbReference>
<evidence type="ECO:0000256" key="1">
    <source>
        <dbReference type="SAM" id="Phobius"/>
    </source>
</evidence>
<dbReference type="GeneID" id="108715543"/>
<dbReference type="AlphaFoldDB" id="A0A1L8GFJ7"/>
<protein>
    <submittedName>
        <fullName evidence="3">Transmembrane protein 125</fullName>
    </submittedName>
</protein>
<dbReference type="KEGG" id="xla:108715543"/>
<sequence length="216" mass="23345">MELPPPRTPPDPRRMQNDVLEEHTELWWSKEPVKSVLCYTVAVLLILACGIGGIVLLSTTTSRSGEWRMAIGATLCILALLVLLKQLLSSAVQDMHCVQRRDHIDMLKSGGLSDTVVFGCSAIIILVCGVVLLVLSFSGETPGSTTVLITMHTVGVILITVGVVMLFAILIYVIVIICKSCASSRFHPRNISVFFISGQLSGTHLQNATSSMANLI</sequence>
<dbReference type="OrthoDB" id="8950495at2759"/>
<evidence type="ECO:0000313" key="3">
    <source>
        <dbReference type="RefSeq" id="XP_018116284.1"/>
    </source>
</evidence>
<feature type="transmembrane region" description="Helical" evidence="1">
    <location>
        <begin position="109"/>
        <end position="135"/>
    </location>
</feature>
<dbReference type="RefSeq" id="XP_041417348.1">
    <property type="nucleotide sequence ID" value="XM_041561414.1"/>
</dbReference>
<dbReference type="CTD" id="108715543"/>
<organism evidence="3">
    <name type="scientific">Xenopus laevis</name>
    <name type="common">African clawed frog</name>
    <dbReference type="NCBI Taxonomy" id="8355"/>
    <lineage>
        <taxon>Eukaryota</taxon>
        <taxon>Metazoa</taxon>
        <taxon>Chordata</taxon>
        <taxon>Craniata</taxon>
        <taxon>Vertebrata</taxon>
        <taxon>Euteleostomi</taxon>
        <taxon>Amphibia</taxon>
        <taxon>Batrachia</taxon>
        <taxon>Anura</taxon>
        <taxon>Pipoidea</taxon>
        <taxon>Pipidae</taxon>
        <taxon>Xenopodinae</taxon>
        <taxon>Xenopus</taxon>
        <taxon>Xenopus</taxon>
    </lineage>
</organism>
<proteinExistence type="predicted"/>
<dbReference type="RefSeq" id="XP_018116284.1">
    <property type="nucleotide sequence ID" value="XM_018260795.2"/>
</dbReference>
<dbReference type="PaxDb" id="8355-A0A1L8GFJ7"/>
<dbReference type="Bgee" id="108715543">
    <property type="expression patterns" value="Expressed in intestine and 1 other cell type or tissue"/>
</dbReference>
<dbReference type="Xenbase" id="XB-GENE-17335953">
    <property type="gene designation" value="tmem125.S"/>
</dbReference>
<evidence type="ECO:0000313" key="5">
    <source>
        <dbReference type="Xenbase" id="XB-GENE-17335953"/>
    </source>
</evidence>
<dbReference type="PANTHER" id="PTHR31416:SF1">
    <property type="entry name" value="TRANSMEMBRANE PROTEIN 125"/>
    <property type="match status" value="1"/>
</dbReference>
<feature type="transmembrane region" description="Helical" evidence="1">
    <location>
        <begin position="155"/>
        <end position="178"/>
    </location>
</feature>
<dbReference type="AGR" id="Xenbase:XB-GENE-17335953"/>
<keyword evidence="2" id="KW-1185">Reference proteome</keyword>
<evidence type="ECO:0000313" key="2">
    <source>
        <dbReference type="Proteomes" id="UP000186698"/>
    </source>
</evidence>
<dbReference type="OMA" id="MNCVRQP"/>
<feature type="transmembrane region" description="Helical" evidence="1">
    <location>
        <begin position="36"/>
        <end position="57"/>
    </location>
</feature>
<evidence type="ECO:0000313" key="4">
    <source>
        <dbReference type="RefSeq" id="XP_041417348.1"/>
    </source>
</evidence>
<accession>A0A1L8GFJ7</accession>
<dbReference type="Pfam" id="PF15109">
    <property type="entry name" value="TMEM125"/>
    <property type="match status" value="1"/>
</dbReference>
<dbReference type="PANTHER" id="PTHR31416">
    <property type="entry name" value="TRANSMEMBRANE PROTEIN 125"/>
    <property type="match status" value="1"/>
</dbReference>
<gene>
    <name evidence="3 4 5" type="primary">tmem125.S</name>
</gene>
<keyword evidence="1 3" id="KW-0812">Transmembrane</keyword>
<keyword evidence="1" id="KW-0472">Membrane</keyword>
<keyword evidence="1" id="KW-1133">Transmembrane helix</keyword>
<name>A0A1L8GFJ7_XENLA</name>